<dbReference type="EMBL" id="ML182687">
    <property type="protein sequence ID" value="THU75200.1"/>
    <property type="molecule type" value="Genomic_DNA"/>
</dbReference>
<feature type="compositionally biased region" description="Acidic residues" evidence="1">
    <location>
        <begin position="39"/>
        <end position="53"/>
    </location>
</feature>
<evidence type="ECO:0000313" key="3">
    <source>
        <dbReference type="Proteomes" id="UP000297245"/>
    </source>
</evidence>
<keyword evidence="3" id="KW-1185">Reference proteome</keyword>
<gene>
    <name evidence="2" type="ORF">K435DRAFT_881388</name>
</gene>
<organism evidence="2 3">
    <name type="scientific">Dendrothele bispora (strain CBS 962.96)</name>
    <dbReference type="NCBI Taxonomy" id="1314807"/>
    <lineage>
        <taxon>Eukaryota</taxon>
        <taxon>Fungi</taxon>
        <taxon>Dikarya</taxon>
        <taxon>Basidiomycota</taxon>
        <taxon>Agaricomycotina</taxon>
        <taxon>Agaricomycetes</taxon>
        <taxon>Agaricomycetidae</taxon>
        <taxon>Agaricales</taxon>
        <taxon>Agaricales incertae sedis</taxon>
        <taxon>Dendrothele</taxon>
    </lineage>
</organism>
<feature type="non-terminal residue" evidence="2">
    <location>
        <position position="1"/>
    </location>
</feature>
<protein>
    <submittedName>
        <fullName evidence="2">Uncharacterized protein</fullName>
    </submittedName>
</protein>
<reference evidence="2 3" key="1">
    <citation type="journal article" date="2019" name="Nat. Ecol. Evol.">
        <title>Megaphylogeny resolves global patterns of mushroom evolution.</title>
        <authorList>
            <person name="Varga T."/>
            <person name="Krizsan K."/>
            <person name="Foldi C."/>
            <person name="Dima B."/>
            <person name="Sanchez-Garcia M."/>
            <person name="Sanchez-Ramirez S."/>
            <person name="Szollosi G.J."/>
            <person name="Szarkandi J.G."/>
            <person name="Papp V."/>
            <person name="Albert L."/>
            <person name="Andreopoulos W."/>
            <person name="Angelini C."/>
            <person name="Antonin V."/>
            <person name="Barry K.W."/>
            <person name="Bougher N.L."/>
            <person name="Buchanan P."/>
            <person name="Buyck B."/>
            <person name="Bense V."/>
            <person name="Catcheside P."/>
            <person name="Chovatia M."/>
            <person name="Cooper J."/>
            <person name="Damon W."/>
            <person name="Desjardin D."/>
            <person name="Finy P."/>
            <person name="Geml J."/>
            <person name="Haridas S."/>
            <person name="Hughes K."/>
            <person name="Justo A."/>
            <person name="Karasinski D."/>
            <person name="Kautmanova I."/>
            <person name="Kiss B."/>
            <person name="Kocsube S."/>
            <person name="Kotiranta H."/>
            <person name="LaButti K.M."/>
            <person name="Lechner B.E."/>
            <person name="Liimatainen K."/>
            <person name="Lipzen A."/>
            <person name="Lukacs Z."/>
            <person name="Mihaltcheva S."/>
            <person name="Morgado L.N."/>
            <person name="Niskanen T."/>
            <person name="Noordeloos M.E."/>
            <person name="Ohm R.A."/>
            <person name="Ortiz-Santana B."/>
            <person name="Ovrebo C."/>
            <person name="Racz N."/>
            <person name="Riley R."/>
            <person name="Savchenko A."/>
            <person name="Shiryaev A."/>
            <person name="Soop K."/>
            <person name="Spirin V."/>
            <person name="Szebenyi C."/>
            <person name="Tomsovsky M."/>
            <person name="Tulloss R.E."/>
            <person name="Uehling J."/>
            <person name="Grigoriev I.V."/>
            <person name="Vagvolgyi C."/>
            <person name="Papp T."/>
            <person name="Martin F.M."/>
            <person name="Miettinen O."/>
            <person name="Hibbett D.S."/>
            <person name="Nagy L.G."/>
        </authorList>
    </citation>
    <scope>NUCLEOTIDE SEQUENCE [LARGE SCALE GENOMIC DNA]</scope>
    <source>
        <strain evidence="2 3">CBS 962.96</strain>
    </source>
</reference>
<dbReference type="Proteomes" id="UP000297245">
    <property type="component" value="Unassembled WGS sequence"/>
</dbReference>
<accession>A0A4S8KII3</accession>
<evidence type="ECO:0000256" key="1">
    <source>
        <dbReference type="SAM" id="MobiDB-lite"/>
    </source>
</evidence>
<name>A0A4S8KII3_DENBC</name>
<sequence length="53" mass="5496">DGIDRGGFAVAEALQEEVDVIASSGEAEGRQGARAVSDTDNDIEDSEQEESGL</sequence>
<feature type="region of interest" description="Disordered" evidence="1">
    <location>
        <begin position="23"/>
        <end position="53"/>
    </location>
</feature>
<evidence type="ECO:0000313" key="2">
    <source>
        <dbReference type="EMBL" id="THU75200.1"/>
    </source>
</evidence>
<dbReference type="AlphaFoldDB" id="A0A4S8KII3"/>
<proteinExistence type="predicted"/>